<dbReference type="RefSeq" id="XP_011535066.1">
    <property type="nucleotide sequence ID" value="XM_011536764.3"/>
</dbReference>
<reference evidence="2" key="3">
    <citation type="journal article" date="2004" name="Nature">
        <title>Finishing the euchromatic sequence of the human genome.</title>
        <authorList>
            <consortium name="International Human Genome Sequencing Consortium"/>
        </authorList>
    </citation>
    <scope>NUCLEOTIDE SEQUENCE [LARGE SCALE GENOMIC DNA]</scope>
</reference>
<dbReference type="VEuPathDB" id="HostDB:ENSG00000184601"/>
<dbReference type="GeneTree" id="ENSGT00390000001214"/>
<dbReference type="RefSeq" id="NP_001273328.1">
    <property type="nucleotide sequence ID" value="NM_001286399.2"/>
</dbReference>
<dbReference type="Bgee" id="ENSG00000184601">
    <property type="expression patterns" value="Expressed in apex of heart and 84 other cell types or tissues"/>
</dbReference>
<dbReference type="Ensembl" id="ENST00000619279.4">
    <property type="protein sequence ID" value="ENSP00000481876.2"/>
    <property type="gene ID" value="ENSG00000274126.4"/>
</dbReference>
<feature type="compositionally biased region" description="Basic and acidic residues" evidence="1">
    <location>
        <begin position="33"/>
        <end position="42"/>
    </location>
</feature>
<feature type="region of interest" description="Disordered" evidence="1">
    <location>
        <begin position="1"/>
        <end position="69"/>
    </location>
</feature>
<keyword evidence="4 5" id="KW-1267">Proteomics identification</keyword>
<feature type="compositionally biased region" description="Basic and acidic residues" evidence="1">
    <location>
        <begin position="12"/>
        <end position="25"/>
    </location>
</feature>
<feature type="compositionally biased region" description="Low complexity" evidence="1">
    <location>
        <begin position="144"/>
        <end position="162"/>
    </location>
</feature>
<dbReference type="UCSC" id="uc010tyh.3">
    <property type="organism name" value="human"/>
</dbReference>
<reference evidence="2" key="4">
    <citation type="submission" date="2025-05" db="UniProtKB">
        <authorList>
            <consortium name="Ensembl"/>
        </authorList>
    </citation>
    <scope>IDENTIFICATION</scope>
</reference>
<evidence type="ECO:0000313" key="2">
    <source>
        <dbReference type="Ensembl" id="ENSP00000333041.2"/>
    </source>
</evidence>
<dbReference type="RefSeq" id="XP_054184927.1">
    <property type="nucleotide sequence ID" value="XM_054328952.1"/>
</dbReference>
<gene>
    <name evidence="2" type="primary">C14orf180</name>
</gene>
<reference evidence="2 3" key="2">
    <citation type="journal article" date="2003" name="Nature">
        <title>The DNA sequence and analysis of human chromosome 14.</title>
        <authorList>
            <person name="Heilig R."/>
            <person name="Eckenberg R."/>
            <person name="Petit J.L."/>
            <person name="Fonknechten N."/>
            <person name="Da Silva C."/>
            <person name="Cattolico L."/>
            <person name="Levy M."/>
            <person name="Barbe V."/>
            <person name="de Berardinis V."/>
            <person name="Ureta-Vidal A."/>
            <person name="Pelletier E."/>
            <person name="Vico V."/>
            <person name="Anthouard V."/>
            <person name="Rowen L."/>
            <person name="Madan A."/>
            <person name="Qin S."/>
            <person name="Sun H."/>
            <person name="Du H."/>
            <person name="Pepin K."/>
            <person name="Artiguenave F."/>
            <person name="Robert C."/>
            <person name="Cruaud C."/>
            <person name="Bruls T."/>
            <person name="Jaillon O."/>
            <person name="Friedlander L."/>
            <person name="Samson G."/>
            <person name="Brottier P."/>
            <person name="Cure S."/>
            <person name="Segurens B."/>
            <person name="Aniere F."/>
            <person name="Samain S."/>
            <person name="Crespeau H."/>
            <person name="Abbasi N."/>
            <person name="Aiach N."/>
            <person name="Boscus D."/>
            <person name="Dickhoff R."/>
            <person name="Dors M."/>
            <person name="Dubois I."/>
            <person name="Friedman C."/>
            <person name="Gouyvenoux M."/>
            <person name="James R."/>
            <person name="Madan A."/>
            <person name="Mairey-Estrada B."/>
            <person name="Mangenot S."/>
            <person name="Martins N."/>
            <person name="Menard M."/>
            <person name="Oztas S."/>
            <person name="Ratcliffe A."/>
            <person name="Shaffer T."/>
            <person name="Trask B."/>
            <person name="Vacherie B."/>
            <person name="Bellemere C."/>
            <person name="Belser C."/>
            <person name="Besnard-Gonnet M."/>
            <person name="Bartol-Mavel D."/>
            <person name="Boutard M."/>
            <person name="Briez-Silla S."/>
            <person name="Combette S."/>
            <person name="Dufosse-Laurent V."/>
            <person name="Ferron C."/>
            <person name="Lechaplais C."/>
            <person name="Louesse C."/>
            <person name="Muselet D."/>
            <person name="Magdelenat G."/>
            <person name="Pateau E."/>
            <person name="Petit E."/>
            <person name="Sirvain-Trukniewicz P."/>
            <person name="Trybou A."/>
            <person name="Vega-Czarny N."/>
            <person name="Bataille E."/>
            <person name="Bluet E."/>
            <person name="Bordelais I."/>
            <person name="Dubois M."/>
            <person name="Dumont C."/>
            <person name="Guerin T."/>
            <person name="Haffray S."/>
            <person name="Hammadi R."/>
            <person name="Muanga J."/>
            <person name="Pellouin V."/>
            <person name="Robert D."/>
            <person name="Wunderle E."/>
            <person name="Gauguet G."/>
            <person name="Roy A."/>
            <person name="Sainte-Marthe L."/>
            <person name="Verdier J."/>
            <person name="Verdier-Discala C."/>
            <person name="Hillier L."/>
            <person name="Fulton L."/>
            <person name="McPherson J."/>
            <person name="Matsuda F."/>
            <person name="Wilson R."/>
            <person name="Scarpelli C."/>
            <person name="Gyapay G."/>
            <person name="Wincker P."/>
            <person name="Saurin W."/>
            <person name="Quetier F."/>
            <person name="Waterston R."/>
            <person name="Hood L."/>
            <person name="Weissenbach J."/>
        </authorList>
    </citation>
    <scope>NUCLEOTIDE SEQUENCE [LARGE SCALE GENOMIC DNA]</scope>
</reference>
<dbReference type="HGNC" id="HGNC:33795">
    <property type="gene designation" value="C14orf180"/>
</dbReference>
<protein>
    <submittedName>
        <fullName evidence="2">Chromosome 14 open reading frame 180</fullName>
    </submittedName>
</protein>
<dbReference type="GeneID" id="400258"/>
<dbReference type="Pfam" id="PF15555">
    <property type="entry name" value="DUF4658"/>
    <property type="match status" value="1"/>
</dbReference>
<dbReference type="PANTHER" id="PTHR36868">
    <property type="entry name" value="NUTRITIONALLY-REGULATED ADIPOSE AND CARDIAC ENRICHED PROTEIN HOMOLOG"/>
    <property type="match status" value="1"/>
</dbReference>
<dbReference type="RefSeq" id="XP_054232025.1">
    <property type="nucleotide sequence ID" value="XM_054376050.1"/>
</dbReference>
<dbReference type="OrthoDB" id="9535799at2759"/>
<keyword evidence="3" id="KW-1185">Reference proteome</keyword>
<reference evidence="2" key="1">
    <citation type="journal article" date="2001" name="Nature">
        <title>Initial sequencing and analysis of the human genome.</title>
        <authorList>
            <consortium name="International Human Genome Sequencing Consortium"/>
            <person name="Lander E.S."/>
            <person name="Linton L.M."/>
            <person name="Birren B."/>
            <person name="Nusbaum C."/>
            <person name="Zody M.C."/>
            <person name="Baldwin J."/>
            <person name="Devon K."/>
            <person name="Dewar K."/>
            <person name="Doyle M."/>
            <person name="FitzHugh W."/>
            <person name="Funke R."/>
            <person name="Gage D."/>
            <person name="Harris K."/>
            <person name="Heaford A."/>
            <person name="Howland J."/>
            <person name="Kann L."/>
            <person name="Lehoczky J."/>
            <person name="LeVine R."/>
            <person name="McEwan P."/>
            <person name="McKernan K."/>
            <person name="Meldrim J."/>
            <person name="Mesirov J.P."/>
            <person name="Miranda C."/>
            <person name="Morris W."/>
            <person name="Naylor J."/>
            <person name="Raymond C."/>
            <person name="Rosetti M."/>
            <person name="Santos R."/>
            <person name="Sheridan A."/>
            <person name="Sougnez C."/>
            <person name="Stange-Thomann N."/>
            <person name="Stojanovic N."/>
            <person name="Subramanian A."/>
            <person name="Wyman D."/>
            <person name="Rogers J."/>
            <person name="Sulston J."/>
            <person name="Ainscough R."/>
            <person name="Beck S."/>
            <person name="Bentley D."/>
            <person name="Burton J."/>
            <person name="Clee C."/>
            <person name="Carter N."/>
            <person name="Coulson A."/>
            <person name="Deadman R."/>
            <person name="Deloukas P."/>
            <person name="Dunham A."/>
            <person name="Dunham I."/>
            <person name="Durbin R."/>
            <person name="French L."/>
            <person name="Grafham D."/>
            <person name="Gregory S."/>
            <person name="Hubbard T."/>
            <person name="Humphray S."/>
            <person name="Hunt A."/>
            <person name="Jones M."/>
            <person name="Lloyd C."/>
            <person name="McMurray A."/>
            <person name="Matthews L."/>
            <person name="Mercer S."/>
            <person name="Milne S."/>
            <person name="Mullikin J.C."/>
            <person name="Mungall A."/>
            <person name="Plumb R."/>
            <person name="Ross M."/>
            <person name="Shownkeen R."/>
            <person name="Sims S."/>
            <person name="Waterston R.H."/>
            <person name="Wilson R.K."/>
            <person name="Hillier L.W."/>
            <person name="McPherson J.D."/>
            <person name="Marra M.A."/>
            <person name="Mardis E.R."/>
            <person name="Fulton L.A."/>
            <person name="Chinwalla A.T."/>
            <person name="Pepin K.H."/>
            <person name="Gish W.R."/>
            <person name="Chissoe S.L."/>
            <person name="Wendl M.C."/>
            <person name="Delehaunty K.D."/>
            <person name="Miner T.L."/>
            <person name="Delehaunty A."/>
            <person name="Kramer J.B."/>
            <person name="Cook L.L."/>
            <person name="Fulton R.S."/>
            <person name="Johnson D.L."/>
            <person name="Minx P.J."/>
            <person name="Clifton S.W."/>
            <person name="Hawkins T."/>
            <person name="Branscomb E."/>
            <person name="Predki P."/>
            <person name="Richardson P."/>
            <person name="Wenning S."/>
            <person name="Slezak T."/>
            <person name="Doggett N."/>
            <person name="Cheng J.F."/>
            <person name="Olsen A."/>
            <person name="Lucas S."/>
            <person name="Elkin C."/>
            <person name="Uberbacher E."/>
            <person name="Frazier M."/>
            <person name="Gibbs R.A."/>
            <person name="Muzny D.M."/>
            <person name="Scherer S.E."/>
            <person name="Bouck J.B."/>
            <person name="Sodergren E.J."/>
            <person name="Worley K.C."/>
            <person name="Rives C.M."/>
            <person name="Gorrell J.H."/>
            <person name="Metzker M.L."/>
            <person name="Naylor S.L."/>
            <person name="Kucherlapati R.S."/>
            <person name="Nelson D.L."/>
            <person name="Weinstock G.M."/>
            <person name="Sakaki Y."/>
            <person name="Fujiyama A."/>
            <person name="Hattori M."/>
            <person name="Yada T."/>
            <person name="Toyoda A."/>
            <person name="Itoh T."/>
            <person name="Kawagoe C."/>
            <person name="Watanabe H."/>
            <person name="Totoki Y."/>
            <person name="Taylor T."/>
            <person name="Weissenbach J."/>
            <person name="Heilig R."/>
            <person name="Saurin W."/>
            <person name="Artiguenave F."/>
            <person name="Brottier P."/>
            <person name="Bruls T."/>
            <person name="Pelletier E."/>
            <person name="Robert C."/>
            <person name="Wincker P."/>
            <person name="Smith D.R."/>
            <person name="Doucette-Stamm L."/>
            <person name="Rubenfield M."/>
            <person name="Weinstock K."/>
            <person name="Lee H.M."/>
            <person name="Dubois J."/>
            <person name="Rosenthal A."/>
            <person name="Platzer M."/>
            <person name="Nyakatura G."/>
            <person name="Taudien S."/>
            <person name="Rump A."/>
            <person name="Yang H."/>
            <person name="Yu J."/>
            <person name="Wang J."/>
            <person name="Huang G."/>
            <person name="Gu J."/>
            <person name="Hood L."/>
            <person name="Rowen L."/>
            <person name="Madan A."/>
            <person name="Qin S."/>
            <person name="Davis R.W."/>
            <person name="Federspiel N.A."/>
            <person name="Abola A.P."/>
            <person name="Proctor M.J."/>
            <person name="Myers R.M."/>
            <person name="Schmutz J."/>
            <person name="Dickson M."/>
            <person name="Grimwood J."/>
            <person name="Cox D.R."/>
            <person name="Olson M.V."/>
            <person name="Kaul R."/>
            <person name="Raymond C."/>
            <person name="Shimizu N."/>
            <person name="Kawasaki K."/>
            <person name="Minoshima S."/>
            <person name="Evans G.A."/>
            <person name="Athanasiou M."/>
            <person name="Schultz R."/>
            <person name="Roe B.A."/>
            <person name="Chen F."/>
            <person name="Pan H."/>
            <person name="Ramser J."/>
            <person name="Lehrach H."/>
            <person name="Reinhardt R."/>
            <person name="McCombie W.R."/>
            <person name="de la Bastide M."/>
            <person name="Dedhia N."/>
            <person name="Blocker H."/>
            <person name="Hornischer K."/>
            <person name="Nordsiek G."/>
            <person name="Agarwala R."/>
            <person name="Aravind L."/>
            <person name="Bailey J.A."/>
            <person name="Bateman A."/>
            <person name="Batzoglou S."/>
            <person name="Birney E."/>
            <person name="Bork P."/>
            <person name="Brown D.G."/>
            <person name="Burge C.B."/>
            <person name="Cerutti L."/>
            <person name="Chen H.C."/>
            <person name="Church D."/>
            <person name="Clamp M."/>
            <person name="Copley R.R."/>
            <person name="Doerks T."/>
            <person name="Eddy S.R."/>
            <person name="Eichler E.E."/>
            <person name="Furey T.S."/>
            <person name="Galagan J."/>
            <person name="Gilbert J.G."/>
            <person name="Harmon C."/>
            <person name="Hayashizaki Y."/>
            <person name="Haussler D."/>
            <person name="Hermjakob H."/>
            <person name="Hokamp K."/>
            <person name="Jang W."/>
            <person name="Johnson L.S."/>
            <person name="Jones T.A."/>
            <person name="Kasif S."/>
            <person name="Kaspryzk A."/>
            <person name="Kennedy S."/>
            <person name="Kent W.J."/>
            <person name="Kitts P."/>
            <person name="Koonin E.V."/>
            <person name="Korf I."/>
            <person name="Kulp D."/>
            <person name="Lancet D."/>
            <person name="Lowe T.M."/>
            <person name="McLysaght A."/>
            <person name="Mikkelsen T."/>
            <person name="Moran J.V."/>
            <person name="Mulder N."/>
            <person name="Pollara V.J."/>
            <person name="Ponting C.P."/>
            <person name="Schuler G."/>
            <person name="Schultz J."/>
            <person name="Slater G."/>
            <person name="Smit A.F."/>
            <person name="Stupka E."/>
            <person name="Szustakowski J."/>
            <person name="Thierry-Mieg D."/>
            <person name="Thierry-Mieg J."/>
            <person name="Wagner L."/>
            <person name="Wallis J."/>
            <person name="Wheeler R."/>
            <person name="Williams A."/>
            <person name="Wolf Y.I."/>
            <person name="Wolfe K.H."/>
            <person name="Yang S.P."/>
            <person name="Yeh R.F."/>
            <person name="Collins F."/>
            <person name="Guyer M.S."/>
            <person name="Peterson J."/>
            <person name="Felsenfeld A."/>
            <person name="Wetterstrand K.A."/>
            <person name="Patrinos A."/>
            <person name="Morgan M.J."/>
            <person name="de Jong P."/>
            <person name="Catanese J.J."/>
            <person name="Osoegawa K."/>
            <person name="Shizuya H."/>
            <person name="Choi S."/>
            <person name="Chen Y.J."/>
        </authorList>
    </citation>
    <scope>NUCLEOTIDE SEQUENCE [LARGE SCALE GENOMIC DNA]</scope>
</reference>
<dbReference type="BioGRID-ORCS" id="400258">
    <property type="hits" value="10 hits in 1127 CRISPR screens"/>
</dbReference>
<organism evidence="2 3">
    <name type="scientific">Homo sapiens</name>
    <name type="common">Human</name>
    <dbReference type="NCBI Taxonomy" id="9606"/>
    <lineage>
        <taxon>Eukaryota</taxon>
        <taxon>Metazoa</taxon>
        <taxon>Chordata</taxon>
        <taxon>Craniata</taxon>
        <taxon>Vertebrata</taxon>
        <taxon>Euteleostomi</taxon>
        <taxon>Mammalia</taxon>
        <taxon>Eutheria</taxon>
        <taxon>Euarchontoglires</taxon>
        <taxon>Primates</taxon>
        <taxon>Haplorrhini</taxon>
        <taxon>Catarrhini</taxon>
        <taxon>Hominidae</taxon>
        <taxon>Homo</taxon>
    </lineage>
</organism>
<evidence type="ECO:0007829" key="5">
    <source>
        <dbReference type="ProteomicsDB" id="J3KNP8"/>
    </source>
</evidence>
<proteinExistence type="evidence at protein level"/>
<dbReference type="EMBL" id="BX927359">
    <property type="status" value="NOT_ANNOTATED_CDS"/>
    <property type="molecule type" value="Genomic_DNA"/>
</dbReference>
<evidence type="ECO:0000313" key="3">
    <source>
        <dbReference type="Proteomes" id="UP000005640"/>
    </source>
</evidence>
<dbReference type="DNASU" id="400258"/>
<dbReference type="CTD" id="400258"/>
<dbReference type="PaxDb" id="9606-ENSP00000333041"/>
<dbReference type="Antibodypedia" id="28178">
    <property type="antibodies" value="64 antibodies from 13 providers"/>
</dbReference>
<dbReference type="OpenTargets" id="ENSG00000184601"/>
<dbReference type="Ensembl" id="ENST00000331952.6">
    <property type="protein sequence ID" value="ENSP00000333041.2"/>
    <property type="gene ID" value="ENSG00000184601.11"/>
</dbReference>
<sequence length="177" mass="19102">MRTAAGAVSPDSRPETRRQTRKNEEAAWGPRVCRAEREDNRKCPPSILKRSRPEHHRPEAKPQRTSRRVWFREPPAVTVHYIADKNATATVRAVCVRPARAGPGPILRPGQARGNGTGGPAGPAPRPCPAPAARGPHLLARPPAALTGRTGRTGRASRRAQALRGLRDSLSPGPAAW</sequence>
<dbReference type="InterPro" id="IPR028114">
    <property type="entry name" value="DUF4658"/>
</dbReference>
<dbReference type="PANTHER" id="PTHR36868:SF1">
    <property type="entry name" value="NUTRITIONALLY-REGULATED ADIPOSE AND CARDIAC ENRICHED PROTEIN HOMOLOG"/>
    <property type="match status" value="1"/>
</dbReference>
<dbReference type="Proteomes" id="UP000005640">
    <property type="component" value="Chromosome 14"/>
</dbReference>
<evidence type="ECO:0000256" key="1">
    <source>
        <dbReference type="SAM" id="MobiDB-lite"/>
    </source>
</evidence>
<dbReference type="AlphaFoldDB" id="J3KNP8"/>
<accession>J3KNP8</accession>
<name>J3KNP8_HUMAN</name>
<evidence type="ECO:0007829" key="4">
    <source>
        <dbReference type="PeptideAtlas" id="J3KNP8"/>
    </source>
</evidence>
<dbReference type="RefSeq" id="XP_054232026.1">
    <property type="nucleotide sequence ID" value="XM_054376051.1"/>
</dbReference>
<dbReference type="RefSeq" id="XP_005267695.1">
    <property type="nucleotide sequence ID" value="XM_005267638.4"/>
</dbReference>
<dbReference type="ExpressionAtlas" id="J3KNP8">
    <property type="expression patterns" value="baseline and differential"/>
</dbReference>
<feature type="region of interest" description="Disordered" evidence="1">
    <location>
        <begin position="100"/>
        <end position="177"/>
    </location>
</feature>
<dbReference type="RefSeq" id="XP_054184928.1">
    <property type="nucleotide sequence ID" value="XM_054328953.1"/>
</dbReference>
<dbReference type="HOGENOM" id="CLU_1539519_0_0_1"/>